<dbReference type="PANTHER" id="PTHR43713">
    <property type="entry name" value="GLUTAMATE-1-SEMIALDEHYDE 2,1-AMINOMUTASE"/>
    <property type="match status" value="1"/>
</dbReference>
<evidence type="ECO:0000313" key="5">
    <source>
        <dbReference type="Proteomes" id="UP000317178"/>
    </source>
</evidence>
<dbReference type="InterPro" id="IPR005814">
    <property type="entry name" value="Aminotrans_3"/>
</dbReference>
<sequence>MPANGSALDALYAERFPTSVKRYEKACKLFPSGVTHDSRYLAPFPVYIKSAKAAHKTDVDNHDLIDYWMGHGALLLGHSHPTLVAAVQGQVEVGTHWGACHELELEWAEWINKLVPSSEMVRFTSSGTESTMMALRIARLVTGKQNVIKFAGHFHGWHDSLIPAAEPPHDNGDYSQPGITQGVMSDLIISPPNDLEALSKLIDEHDPACVICEATGGRWGVVPLRKEFLLGLRKLTEEKGVLLVMDEVISGFRVHPGGVQGLYDIKADLTTLAKILAGGLPGGCVAGRADLMEALSFTNRYGKKMKHHGTFNANPLSAAAGCAMLEQVATGKPCKRASEVAKVLRREFNNLFAEKNINWAAYGDYAMFKIIPNYEGPRPESEDFLPYENDFQQVDRPIEKELSHAFRKAMLVNGLDFMGWGAMTSSAHSDKDVDQTIESFSKGLDLLKEHGFV</sequence>
<dbReference type="CDD" id="cd00610">
    <property type="entry name" value="OAT_like"/>
    <property type="match status" value="1"/>
</dbReference>
<dbReference type="PROSITE" id="PS00600">
    <property type="entry name" value="AA_TRANSFER_CLASS_3"/>
    <property type="match status" value="1"/>
</dbReference>
<keyword evidence="2 3" id="KW-0663">Pyridoxal phosphate</keyword>
<evidence type="ECO:0000313" key="4">
    <source>
        <dbReference type="EMBL" id="QDU78668.1"/>
    </source>
</evidence>
<dbReference type="Pfam" id="PF00202">
    <property type="entry name" value="Aminotran_3"/>
    <property type="match status" value="1"/>
</dbReference>
<dbReference type="GO" id="GO:0008483">
    <property type="term" value="F:transaminase activity"/>
    <property type="evidence" value="ECO:0007669"/>
    <property type="project" value="InterPro"/>
</dbReference>
<dbReference type="InterPro" id="IPR049704">
    <property type="entry name" value="Aminotrans_3_PPA_site"/>
</dbReference>
<dbReference type="InterPro" id="IPR015422">
    <property type="entry name" value="PyrdxlP-dep_Trfase_small"/>
</dbReference>
<dbReference type="OrthoDB" id="9807885at2"/>
<dbReference type="KEGG" id="plon:Pla110_03720"/>
<keyword evidence="5" id="KW-1185">Reference proteome</keyword>
<name>A0A518CHG3_9PLAN</name>
<dbReference type="Gene3D" id="3.40.640.10">
    <property type="entry name" value="Type I PLP-dependent aspartate aminotransferase-like (Major domain)"/>
    <property type="match status" value="1"/>
</dbReference>
<dbReference type="AlphaFoldDB" id="A0A518CHG3"/>
<protein>
    <submittedName>
        <fullName evidence="4">Glutamate-1-semialdehyde 2,1-aminomutase</fullName>
        <ecNumber evidence="4">5.4.3.8</ecNumber>
    </submittedName>
</protein>
<keyword evidence="4" id="KW-0413">Isomerase</keyword>
<evidence type="ECO:0000256" key="2">
    <source>
        <dbReference type="ARBA" id="ARBA00022898"/>
    </source>
</evidence>
<proteinExistence type="inferred from homology"/>
<evidence type="ECO:0000256" key="3">
    <source>
        <dbReference type="RuleBase" id="RU003560"/>
    </source>
</evidence>
<dbReference type="SUPFAM" id="SSF53383">
    <property type="entry name" value="PLP-dependent transferases"/>
    <property type="match status" value="1"/>
</dbReference>
<dbReference type="PANTHER" id="PTHR43713:SF3">
    <property type="entry name" value="GLUTAMATE-1-SEMIALDEHYDE 2,1-AMINOMUTASE 1, CHLOROPLASTIC-RELATED"/>
    <property type="match status" value="1"/>
</dbReference>
<accession>A0A518CHG3</accession>
<dbReference type="EC" id="5.4.3.8" evidence="4"/>
<dbReference type="GO" id="GO:0030170">
    <property type="term" value="F:pyridoxal phosphate binding"/>
    <property type="evidence" value="ECO:0007669"/>
    <property type="project" value="InterPro"/>
</dbReference>
<dbReference type="GO" id="GO:0042286">
    <property type="term" value="F:glutamate-1-semialdehyde 2,1-aminomutase activity"/>
    <property type="evidence" value="ECO:0007669"/>
    <property type="project" value="UniProtKB-EC"/>
</dbReference>
<dbReference type="InterPro" id="IPR015424">
    <property type="entry name" value="PyrdxlP-dep_Trfase"/>
</dbReference>
<organism evidence="4 5">
    <name type="scientific">Polystyrenella longa</name>
    <dbReference type="NCBI Taxonomy" id="2528007"/>
    <lineage>
        <taxon>Bacteria</taxon>
        <taxon>Pseudomonadati</taxon>
        <taxon>Planctomycetota</taxon>
        <taxon>Planctomycetia</taxon>
        <taxon>Planctomycetales</taxon>
        <taxon>Planctomycetaceae</taxon>
        <taxon>Polystyrenella</taxon>
    </lineage>
</organism>
<dbReference type="Gene3D" id="3.90.1150.10">
    <property type="entry name" value="Aspartate Aminotransferase, domain 1"/>
    <property type="match status" value="1"/>
</dbReference>
<dbReference type="Proteomes" id="UP000317178">
    <property type="component" value="Chromosome"/>
</dbReference>
<comment type="cofactor">
    <cofactor evidence="1">
        <name>pyridoxal 5'-phosphate</name>
        <dbReference type="ChEBI" id="CHEBI:597326"/>
    </cofactor>
</comment>
<dbReference type="RefSeq" id="WP_144992611.1">
    <property type="nucleotide sequence ID" value="NZ_CP036281.1"/>
</dbReference>
<dbReference type="InterPro" id="IPR015421">
    <property type="entry name" value="PyrdxlP-dep_Trfase_major"/>
</dbReference>
<evidence type="ECO:0000256" key="1">
    <source>
        <dbReference type="ARBA" id="ARBA00001933"/>
    </source>
</evidence>
<reference evidence="4 5" key="1">
    <citation type="submission" date="2019-02" db="EMBL/GenBank/DDBJ databases">
        <title>Deep-cultivation of Planctomycetes and their phenomic and genomic characterization uncovers novel biology.</title>
        <authorList>
            <person name="Wiegand S."/>
            <person name="Jogler M."/>
            <person name="Boedeker C."/>
            <person name="Pinto D."/>
            <person name="Vollmers J."/>
            <person name="Rivas-Marin E."/>
            <person name="Kohn T."/>
            <person name="Peeters S.H."/>
            <person name="Heuer A."/>
            <person name="Rast P."/>
            <person name="Oberbeckmann S."/>
            <person name="Bunk B."/>
            <person name="Jeske O."/>
            <person name="Meyerdierks A."/>
            <person name="Storesund J.E."/>
            <person name="Kallscheuer N."/>
            <person name="Luecker S."/>
            <person name="Lage O.M."/>
            <person name="Pohl T."/>
            <person name="Merkel B.J."/>
            <person name="Hornburger P."/>
            <person name="Mueller R.-W."/>
            <person name="Bruemmer F."/>
            <person name="Labrenz M."/>
            <person name="Spormann A.M."/>
            <person name="Op den Camp H."/>
            <person name="Overmann J."/>
            <person name="Amann R."/>
            <person name="Jetten M.S.M."/>
            <person name="Mascher T."/>
            <person name="Medema M.H."/>
            <person name="Devos D.P."/>
            <person name="Kaster A.-K."/>
            <person name="Ovreas L."/>
            <person name="Rohde M."/>
            <person name="Galperin M.Y."/>
            <person name="Jogler C."/>
        </authorList>
    </citation>
    <scope>NUCLEOTIDE SEQUENCE [LARGE SCALE GENOMIC DNA]</scope>
    <source>
        <strain evidence="4 5">Pla110</strain>
    </source>
</reference>
<dbReference type="EMBL" id="CP036281">
    <property type="protein sequence ID" value="QDU78668.1"/>
    <property type="molecule type" value="Genomic_DNA"/>
</dbReference>
<comment type="similarity">
    <text evidence="3">Belongs to the class-III pyridoxal-phosphate-dependent aminotransferase family.</text>
</comment>
<gene>
    <name evidence="4" type="primary">hemL_1</name>
    <name evidence="4" type="ORF">Pla110_03720</name>
</gene>